<evidence type="ECO:0000313" key="1">
    <source>
        <dbReference type="EMBL" id="MBA2225132.1"/>
    </source>
</evidence>
<keyword evidence="2" id="KW-1185">Reference proteome</keyword>
<dbReference type="RefSeq" id="WP_194536524.1">
    <property type="nucleotide sequence ID" value="NZ_JACEFB010000001.1"/>
</dbReference>
<protein>
    <submittedName>
        <fullName evidence="1">Uncharacterized protein</fullName>
    </submittedName>
</protein>
<dbReference type="EMBL" id="JACEFB010000001">
    <property type="protein sequence ID" value="MBA2225132.1"/>
    <property type="molecule type" value="Genomic_DNA"/>
</dbReference>
<comment type="caution">
    <text evidence="1">The sequence shown here is derived from an EMBL/GenBank/DDBJ whole genome shotgun (WGS) entry which is preliminary data.</text>
</comment>
<proteinExistence type="predicted"/>
<dbReference type="AlphaFoldDB" id="A0A7V8VCA6"/>
<evidence type="ECO:0000313" key="2">
    <source>
        <dbReference type="Proteomes" id="UP000542342"/>
    </source>
</evidence>
<name>A0A7V8VCA6_9BACT</name>
<dbReference type="Proteomes" id="UP000542342">
    <property type="component" value="Unassembled WGS sequence"/>
</dbReference>
<sequence length="264" mass="30411">MKRKSRSRREFLQDAVCSGLALWGLASTKSTCTAQILDERKINRNERRIDPIELPLDKPGVWTLHFRYKPIRIANLEIFEAGGRLTQATVWYLWYQVYNMSGEPQVFFPEFELVTKDLNTSHLDEIHPYLVAQIDRIENPTREPRLRVHSSIEISKRPIPPSKPDAIPITVTGVAVWTNMQRRAPGTNRFSVYISGLSNGLAVEESPTGERIIKRKTLQINFVRPTDDQRQRTGDIIPDEMTGPAEQWIYRSASVIRKEKKKAD</sequence>
<organism evidence="1 2">
    <name type="scientific">Thermogemmata fonticola</name>
    <dbReference type="NCBI Taxonomy" id="2755323"/>
    <lineage>
        <taxon>Bacteria</taxon>
        <taxon>Pseudomonadati</taxon>
        <taxon>Planctomycetota</taxon>
        <taxon>Planctomycetia</taxon>
        <taxon>Gemmatales</taxon>
        <taxon>Gemmataceae</taxon>
        <taxon>Thermogemmata</taxon>
    </lineage>
</organism>
<accession>A0A7V8VCA6</accession>
<reference evidence="1 2" key="1">
    <citation type="submission" date="2020-07" db="EMBL/GenBank/DDBJ databases">
        <title>Thermogemmata thermophila gen. nov., sp. nov., a novel moderate thermophilic planctomycete from a Kamchatka hot spring.</title>
        <authorList>
            <person name="Elcheninov A.G."/>
            <person name="Podosokorskaya O.A."/>
            <person name="Kovaleva O.L."/>
            <person name="Novikov A."/>
            <person name="Bonch-Osmolovskaya E.A."/>
            <person name="Toshchakov S.V."/>
            <person name="Kublanov I.V."/>
        </authorList>
    </citation>
    <scope>NUCLEOTIDE SEQUENCE [LARGE SCALE GENOMIC DNA]</scope>
    <source>
        <strain evidence="1 2">2918</strain>
    </source>
</reference>
<gene>
    <name evidence="1" type="ORF">H0921_03035</name>
</gene>